<evidence type="ECO:0008006" key="4">
    <source>
        <dbReference type="Google" id="ProtNLM"/>
    </source>
</evidence>
<dbReference type="Proteomes" id="UP000662074">
    <property type="component" value="Unassembled WGS sequence"/>
</dbReference>
<evidence type="ECO:0000313" key="3">
    <source>
        <dbReference type="Proteomes" id="UP000662074"/>
    </source>
</evidence>
<sequence>MEKKPDQSVVEHIRQLTEKEEELYGKEDLTDEDVKHLHTVKSKLDQYWDLLRQRRAFRDAGEDPNRAKMRSNETIDNYKE</sequence>
<evidence type="ECO:0000256" key="1">
    <source>
        <dbReference type="SAM" id="MobiDB-lite"/>
    </source>
</evidence>
<dbReference type="EMBL" id="BMDO01000004">
    <property type="protein sequence ID" value="GGI50739.1"/>
    <property type="molecule type" value="Genomic_DNA"/>
</dbReference>
<gene>
    <name evidence="2" type="ORF">GCM10011425_19510</name>
</gene>
<reference evidence="2" key="1">
    <citation type="journal article" date="2014" name="Int. J. Syst. Evol. Microbiol.">
        <title>Complete genome sequence of Corynebacterium casei LMG S-19264T (=DSM 44701T), isolated from a smear-ripened cheese.</title>
        <authorList>
            <consortium name="US DOE Joint Genome Institute (JGI-PGF)"/>
            <person name="Walter F."/>
            <person name="Albersmeier A."/>
            <person name="Kalinowski J."/>
            <person name="Ruckert C."/>
        </authorList>
    </citation>
    <scope>NUCLEOTIDE SEQUENCE</scope>
    <source>
        <strain evidence="2">CCM 8711</strain>
    </source>
</reference>
<protein>
    <recommendedName>
        <fullName evidence="4">DUF2630 family protein</fullName>
    </recommendedName>
</protein>
<feature type="region of interest" description="Disordered" evidence="1">
    <location>
        <begin position="59"/>
        <end position="80"/>
    </location>
</feature>
<evidence type="ECO:0000313" key="2">
    <source>
        <dbReference type="EMBL" id="GGI50739.1"/>
    </source>
</evidence>
<accession>A0A917J8Q8</accession>
<comment type="caution">
    <text evidence="2">The sequence shown here is derived from an EMBL/GenBank/DDBJ whole genome shotgun (WGS) entry which is preliminary data.</text>
</comment>
<dbReference type="InterPro" id="IPR020311">
    <property type="entry name" value="Uncharacterised_Rv0898c"/>
</dbReference>
<keyword evidence="3" id="KW-1185">Reference proteome</keyword>
<organism evidence="2 3">
    <name type="scientific">Mucilaginibacter galii</name>
    <dbReference type="NCBI Taxonomy" id="2005073"/>
    <lineage>
        <taxon>Bacteria</taxon>
        <taxon>Pseudomonadati</taxon>
        <taxon>Bacteroidota</taxon>
        <taxon>Sphingobacteriia</taxon>
        <taxon>Sphingobacteriales</taxon>
        <taxon>Sphingobacteriaceae</taxon>
        <taxon>Mucilaginibacter</taxon>
    </lineage>
</organism>
<proteinExistence type="predicted"/>
<dbReference type="AlphaFoldDB" id="A0A917J8Q8"/>
<reference evidence="2" key="2">
    <citation type="submission" date="2020-09" db="EMBL/GenBank/DDBJ databases">
        <authorList>
            <person name="Sun Q."/>
            <person name="Sedlacek I."/>
        </authorList>
    </citation>
    <scope>NUCLEOTIDE SEQUENCE</scope>
    <source>
        <strain evidence="2">CCM 8711</strain>
    </source>
</reference>
<name>A0A917J8Q8_9SPHI</name>
<dbReference type="Pfam" id="PF10944">
    <property type="entry name" value="DUF2630"/>
    <property type="match status" value="1"/>
</dbReference>
<dbReference type="RefSeq" id="WP_188416153.1">
    <property type="nucleotide sequence ID" value="NZ_BMDO01000004.1"/>
</dbReference>